<feature type="compositionally biased region" description="Polar residues" evidence="1">
    <location>
        <begin position="47"/>
        <end position="57"/>
    </location>
</feature>
<reference evidence="4" key="1">
    <citation type="submission" date="2016-06" db="UniProtKB">
        <authorList>
            <consortium name="WormBaseParasite"/>
        </authorList>
    </citation>
    <scope>IDENTIFICATION</scope>
</reference>
<dbReference type="WBParaSite" id="GPUH_0002326301-mRNA-1">
    <property type="protein sequence ID" value="GPUH_0002326301-mRNA-1"/>
    <property type="gene ID" value="GPUH_0002326301"/>
</dbReference>
<dbReference type="Proteomes" id="UP000271098">
    <property type="component" value="Unassembled WGS sequence"/>
</dbReference>
<gene>
    <name evidence="2" type="ORF">GPUH_LOCUS23234</name>
</gene>
<reference evidence="2 3" key="2">
    <citation type="submission" date="2018-11" db="EMBL/GenBank/DDBJ databases">
        <authorList>
            <consortium name="Pathogen Informatics"/>
        </authorList>
    </citation>
    <scope>NUCLEOTIDE SEQUENCE [LARGE SCALE GENOMIC DNA]</scope>
</reference>
<feature type="region of interest" description="Disordered" evidence="1">
    <location>
        <begin position="1"/>
        <end position="57"/>
    </location>
</feature>
<evidence type="ECO:0000313" key="3">
    <source>
        <dbReference type="Proteomes" id="UP000271098"/>
    </source>
</evidence>
<feature type="compositionally biased region" description="Basic and acidic residues" evidence="1">
    <location>
        <begin position="1"/>
        <end position="13"/>
    </location>
</feature>
<organism evidence="4">
    <name type="scientific">Gongylonema pulchrum</name>
    <dbReference type="NCBI Taxonomy" id="637853"/>
    <lineage>
        <taxon>Eukaryota</taxon>
        <taxon>Metazoa</taxon>
        <taxon>Ecdysozoa</taxon>
        <taxon>Nematoda</taxon>
        <taxon>Chromadorea</taxon>
        <taxon>Rhabditida</taxon>
        <taxon>Spirurina</taxon>
        <taxon>Spiruromorpha</taxon>
        <taxon>Spiruroidea</taxon>
        <taxon>Gongylonematidae</taxon>
        <taxon>Gongylonema</taxon>
    </lineage>
</organism>
<evidence type="ECO:0000313" key="4">
    <source>
        <dbReference type="WBParaSite" id="GPUH_0002326301-mRNA-1"/>
    </source>
</evidence>
<evidence type="ECO:0000313" key="2">
    <source>
        <dbReference type="EMBL" id="VDN41184.1"/>
    </source>
</evidence>
<evidence type="ECO:0000256" key="1">
    <source>
        <dbReference type="SAM" id="MobiDB-lite"/>
    </source>
</evidence>
<accession>A0A183EQJ3</accession>
<sequence>MAAPKEVNKEPPMKRSSKSGSATGTAMTPRELSDENAPHSPEIYESEPQNRFANRHF</sequence>
<proteinExistence type="predicted"/>
<name>A0A183EQJ3_9BILA</name>
<protein>
    <submittedName>
        <fullName evidence="2 4">Uncharacterized protein</fullName>
    </submittedName>
</protein>
<dbReference type="EMBL" id="UYRT01097218">
    <property type="protein sequence ID" value="VDN41184.1"/>
    <property type="molecule type" value="Genomic_DNA"/>
</dbReference>
<dbReference type="AlphaFoldDB" id="A0A183EQJ3"/>
<keyword evidence="3" id="KW-1185">Reference proteome</keyword>